<dbReference type="InterPro" id="IPR039532">
    <property type="entry name" value="TetR_C_Firmicutes"/>
</dbReference>
<evidence type="ECO:0000313" key="4">
    <source>
        <dbReference type="EMBL" id="KRL05910.1"/>
    </source>
</evidence>
<dbReference type="PANTHER" id="PTHR43479:SF7">
    <property type="entry name" value="TETR-FAMILY TRANSCRIPTIONAL REGULATOR"/>
    <property type="match status" value="1"/>
</dbReference>
<dbReference type="Gene3D" id="1.10.357.10">
    <property type="entry name" value="Tetracycline Repressor, domain 2"/>
    <property type="match status" value="1"/>
</dbReference>
<dbReference type="InterPro" id="IPR009057">
    <property type="entry name" value="Homeodomain-like_sf"/>
</dbReference>
<protein>
    <submittedName>
        <fullName evidence="4">Transcription regulator</fullName>
    </submittedName>
</protein>
<dbReference type="Pfam" id="PF14278">
    <property type="entry name" value="TetR_C_8"/>
    <property type="match status" value="1"/>
</dbReference>
<accession>A0A0R1MD38</accession>
<evidence type="ECO:0000256" key="2">
    <source>
        <dbReference type="PROSITE-ProRule" id="PRU00335"/>
    </source>
</evidence>
<reference evidence="4 5" key="1">
    <citation type="journal article" date="2015" name="Genome Announc.">
        <title>Expanding the biotechnology potential of lactobacilli through comparative genomics of 213 strains and associated genera.</title>
        <authorList>
            <person name="Sun Z."/>
            <person name="Harris H.M."/>
            <person name="McCann A."/>
            <person name="Guo C."/>
            <person name="Argimon S."/>
            <person name="Zhang W."/>
            <person name="Yang X."/>
            <person name="Jeffery I.B."/>
            <person name="Cooney J.C."/>
            <person name="Kagawa T.F."/>
            <person name="Liu W."/>
            <person name="Song Y."/>
            <person name="Salvetti E."/>
            <person name="Wrobel A."/>
            <person name="Rasinkangas P."/>
            <person name="Parkhill J."/>
            <person name="Rea M.C."/>
            <person name="O'Sullivan O."/>
            <person name="Ritari J."/>
            <person name="Douillard F.P."/>
            <person name="Paul Ross R."/>
            <person name="Yang R."/>
            <person name="Briner A.E."/>
            <person name="Felis G.E."/>
            <person name="de Vos W.M."/>
            <person name="Barrangou R."/>
            <person name="Klaenhammer T.R."/>
            <person name="Caufield P.W."/>
            <person name="Cui Y."/>
            <person name="Zhang H."/>
            <person name="O'Toole P.W."/>
        </authorList>
    </citation>
    <scope>NUCLEOTIDE SEQUENCE [LARGE SCALE GENOMIC DNA]</scope>
    <source>
        <strain evidence="4 5">DSM 19972</strain>
    </source>
</reference>
<organism evidence="4 5">
    <name type="scientific">Liquorilactobacillus oeni DSM 19972</name>
    <dbReference type="NCBI Taxonomy" id="1423777"/>
    <lineage>
        <taxon>Bacteria</taxon>
        <taxon>Bacillati</taxon>
        <taxon>Bacillota</taxon>
        <taxon>Bacilli</taxon>
        <taxon>Lactobacillales</taxon>
        <taxon>Lactobacillaceae</taxon>
        <taxon>Liquorilactobacillus</taxon>
    </lineage>
</organism>
<dbReference type="PANTHER" id="PTHR43479">
    <property type="entry name" value="ACREF/ENVCD OPERON REPRESSOR-RELATED"/>
    <property type="match status" value="1"/>
</dbReference>
<dbReference type="STRING" id="1423777.FD46_GL000673"/>
<feature type="domain" description="HTH tetR-type" evidence="3">
    <location>
        <begin position="11"/>
        <end position="71"/>
    </location>
</feature>
<gene>
    <name evidence="4" type="ORF">FD46_GL000673</name>
</gene>
<dbReference type="InterPro" id="IPR001647">
    <property type="entry name" value="HTH_TetR"/>
</dbReference>
<dbReference type="EMBL" id="AZEH01000020">
    <property type="protein sequence ID" value="KRL05910.1"/>
    <property type="molecule type" value="Genomic_DNA"/>
</dbReference>
<dbReference type="GO" id="GO:0003677">
    <property type="term" value="F:DNA binding"/>
    <property type="evidence" value="ECO:0007669"/>
    <property type="project" value="UniProtKB-UniRule"/>
</dbReference>
<keyword evidence="1 2" id="KW-0238">DNA-binding</keyword>
<dbReference type="RefSeq" id="WP_057895631.1">
    <property type="nucleotide sequence ID" value="NZ_AZEH01000020.1"/>
</dbReference>
<dbReference type="PROSITE" id="PS50977">
    <property type="entry name" value="HTH_TETR_2"/>
    <property type="match status" value="1"/>
</dbReference>
<proteinExistence type="predicted"/>
<dbReference type="InterPro" id="IPR050624">
    <property type="entry name" value="HTH-type_Tx_Regulator"/>
</dbReference>
<sequence>MTGIKNNQRSRCTKEVIRSSFLKLLRIEDIEAINVTDICKEAEITRGTFYHYYSSQFDLQRCLRKDLFKNTLVLIKLRFSQGQRTVLPAIFEALKQADPEIVKAALDANQGSLFLRRIFASCKEIVRPYMMNQIDWVNDQQFEYLYAYFSNGVTGVILLWVEQGMRPVTSYIEEDTLKMIRESITYLANHKHKKRGFKE</sequence>
<dbReference type="PATRIC" id="fig|1423777.3.peg.693"/>
<evidence type="ECO:0000256" key="1">
    <source>
        <dbReference type="ARBA" id="ARBA00023125"/>
    </source>
</evidence>
<dbReference type="SUPFAM" id="SSF46689">
    <property type="entry name" value="Homeodomain-like"/>
    <property type="match status" value="1"/>
</dbReference>
<evidence type="ECO:0000259" key="3">
    <source>
        <dbReference type="PROSITE" id="PS50977"/>
    </source>
</evidence>
<keyword evidence="5" id="KW-1185">Reference proteome</keyword>
<comment type="caution">
    <text evidence="4">The sequence shown here is derived from an EMBL/GenBank/DDBJ whole genome shotgun (WGS) entry which is preliminary data.</text>
</comment>
<feature type="DNA-binding region" description="H-T-H motif" evidence="2">
    <location>
        <begin position="34"/>
        <end position="53"/>
    </location>
</feature>
<evidence type="ECO:0000313" key="5">
    <source>
        <dbReference type="Proteomes" id="UP000051686"/>
    </source>
</evidence>
<name>A0A0R1MD38_9LACO</name>
<dbReference type="Proteomes" id="UP000051686">
    <property type="component" value="Unassembled WGS sequence"/>
</dbReference>
<dbReference type="AlphaFoldDB" id="A0A0R1MD38"/>